<evidence type="ECO:0000313" key="12">
    <source>
        <dbReference type="Proteomes" id="UP000824091"/>
    </source>
</evidence>
<dbReference type="GO" id="GO:0009432">
    <property type="term" value="P:SOS response"/>
    <property type="evidence" value="ECO:0007669"/>
    <property type="project" value="TreeGrafter"/>
</dbReference>
<evidence type="ECO:0000256" key="1">
    <source>
        <dbReference type="ARBA" id="ARBA00003618"/>
    </source>
</evidence>
<dbReference type="GO" id="GO:0043590">
    <property type="term" value="C:bacterial nucleoid"/>
    <property type="evidence" value="ECO:0007669"/>
    <property type="project" value="TreeGrafter"/>
</dbReference>
<dbReference type="NCBIfam" id="TIGR00634">
    <property type="entry name" value="recN"/>
    <property type="match status" value="1"/>
</dbReference>
<proteinExistence type="inferred from homology"/>
<dbReference type="AlphaFoldDB" id="A0A9D1L751"/>
<comment type="similarity">
    <text evidence="2 9">Belongs to the RecN family.</text>
</comment>
<dbReference type="InterPro" id="IPR003395">
    <property type="entry name" value="RecF/RecN/SMC_N"/>
</dbReference>
<evidence type="ECO:0000256" key="6">
    <source>
        <dbReference type="ARBA" id="ARBA00022840"/>
    </source>
</evidence>
<gene>
    <name evidence="11" type="primary">recN</name>
    <name evidence="11" type="ORF">IAD16_03765</name>
</gene>
<sequence>MISHISIKNFATIENIDVDFEDGLNIITGETGSGKSIVIEAISLALGSRADSSYVRTGTDKAVIQLVGYLGDDEFVITREISATGKNLCRLNGEIVTLGKISQIASKLADIHGQYDNQSLLDPEYHIVMLDSYRHEETDSLREEVSRYYDEFSRCRRVLASLLSGEKESKRKLEFYRFEADEIDKADLMPGEDSELADRISLLQNSEKIYENLGSAYDAMYEESPSVMDGLGSAVKAVEEISFCSKDMASLSEEFTDLYYRLEDICRQLRNMKDSVTFSPADLDMAILRQETIENLKKKYGGTIDDVLRYREELRARLDEAENSDEKKTVLMKELKSLRSSLLESCARLTEARTIKAAQLEQAIQKELIDLNFPDSKVAVQVSSLDEPSANGADQVRFLISTNKGEPLKPLDKIVSGGEMSRIMLAFKNIVSSYDQIPTLIFDEIDTGISGITASIVGNKLREISRSHQVICITHLPQIAAAGDHNFRIHKESDDSSTYTFVDPLTADETVMEIARLLGGAVITDSTIQSARELISRR</sequence>
<dbReference type="Pfam" id="PF02463">
    <property type="entry name" value="SMC_N"/>
    <property type="match status" value="1"/>
</dbReference>
<keyword evidence="7 9" id="KW-0234">DNA repair</keyword>
<evidence type="ECO:0000256" key="7">
    <source>
        <dbReference type="ARBA" id="ARBA00023204"/>
    </source>
</evidence>
<dbReference type="FunFam" id="3.40.50.300:FF:000356">
    <property type="entry name" value="DNA repair protein RecN"/>
    <property type="match status" value="1"/>
</dbReference>
<organism evidence="11 12">
    <name type="scientific">Candidatus Fimisoma avicola</name>
    <dbReference type="NCBI Taxonomy" id="2840826"/>
    <lineage>
        <taxon>Bacteria</taxon>
        <taxon>Bacillati</taxon>
        <taxon>Bacillota</taxon>
        <taxon>Clostridia</taxon>
        <taxon>Eubacteriales</taxon>
        <taxon>Candidatus Fimisoma</taxon>
    </lineage>
</organism>
<dbReference type="GO" id="GO:0005524">
    <property type="term" value="F:ATP binding"/>
    <property type="evidence" value="ECO:0007669"/>
    <property type="project" value="UniProtKB-KW"/>
</dbReference>
<dbReference type="SUPFAM" id="SSF52540">
    <property type="entry name" value="P-loop containing nucleoside triphosphate hydrolases"/>
    <property type="match status" value="1"/>
</dbReference>
<dbReference type="Proteomes" id="UP000824091">
    <property type="component" value="Unassembled WGS sequence"/>
</dbReference>
<evidence type="ECO:0000256" key="8">
    <source>
        <dbReference type="ARBA" id="ARBA00033408"/>
    </source>
</evidence>
<name>A0A9D1L751_9FIRM</name>
<evidence type="ECO:0000256" key="4">
    <source>
        <dbReference type="ARBA" id="ARBA00022741"/>
    </source>
</evidence>
<keyword evidence="6" id="KW-0067">ATP-binding</keyword>
<feature type="domain" description="RecF/RecN/SMC N-terminal" evidence="10">
    <location>
        <begin position="1"/>
        <end position="495"/>
    </location>
</feature>
<evidence type="ECO:0000256" key="3">
    <source>
        <dbReference type="ARBA" id="ARBA00021315"/>
    </source>
</evidence>
<dbReference type="GO" id="GO:0006310">
    <property type="term" value="P:DNA recombination"/>
    <property type="evidence" value="ECO:0007669"/>
    <property type="project" value="InterPro"/>
</dbReference>
<dbReference type="InterPro" id="IPR027417">
    <property type="entry name" value="P-loop_NTPase"/>
</dbReference>
<dbReference type="GO" id="GO:0006281">
    <property type="term" value="P:DNA repair"/>
    <property type="evidence" value="ECO:0007669"/>
    <property type="project" value="UniProtKB-KW"/>
</dbReference>
<evidence type="ECO:0000256" key="2">
    <source>
        <dbReference type="ARBA" id="ARBA00009441"/>
    </source>
</evidence>
<evidence type="ECO:0000256" key="9">
    <source>
        <dbReference type="PIRNR" id="PIRNR003128"/>
    </source>
</evidence>
<accession>A0A9D1L751</accession>
<comment type="caution">
    <text evidence="11">The sequence shown here is derived from an EMBL/GenBank/DDBJ whole genome shotgun (WGS) entry which is preliminary data.</text>
</comment>
<keyword evidence="5 9" id="KW-0227">DNA damage</keyword>
<evidence type="ECO:0000259" key="10">
    <source>
        <dbReference type="Pfam" id="PF02463"/>
    </source>
</evidence>
<dbReference type="PANTHER" id="PTHR11059">
    <property type="entry name" value="DNA REPAIR PROTEIN RECN"/>
    <property type="match status" value="1"/>
</dbReference>
<comment type="function">
    <text evidence="1 9">May be involved in recombinational repair of damaged DNA.</text>
</comment>
<reference evidence="11" key="1">
    <citation type="submission" date="2020-10" db="EMBL/GenBank/DDBJ databases">
        <authorList>
            <person name="Gilroy R."/>
        </authorList>
    </citation>
    <scope>NUCLEOTIDE SEQUENCE</scope>
    <source>
        <strain evidence="11">11300</strain>
    </source>
</reference>
<keyword evidence="4" id="KW-0547">Nucleotide-binding</keyword>
<dbReference type="PIRSF" id="PIRSF003128">
    <property type="entry name" value="RecN"/>
    <property type="match status" value="1"/>
</dbReference>
<reference evidence="11" key="2">
    <citation type="journal article" date="2021" name="PeerJ">
        <title>Extensive microbial diversity within the chicken gut microbiome revealed by metagenomics and culture.</title>
        <authorList>
            <person name="Gilroy R."/>
            <person name="Ravi A."/>
            <person name="Getino M."/>
            <person name="Pursley I."/>
            <person name="Horton D.L."/>
            <person name="Alikhan N.F."/>
            <person name="Baker D."/>
            <person name="Gharbi K."/>
            <person name="Hall N."/>
            <person name="Watson M."/>
            <person name="Adriaenssens E.M."/>
            <person name="Foster-Nyarko E."/>
            <person name="Jarju S."/>
            <person name="Secka A."/>
            <person name="Antonio M."/>
            <person name="Oren A."/>
            <person name="Chaudhuri R.R."/>
            <person name="La Ragione R."/>
            <person name="Hildebrand F."/>
            <person name="Pallen M.J."/>
        </authorList>
    </citation>
    <scope>NUCLEOTIDE SEQUENCE</scope>
    <source>
        <strain evidence="11">11300</strain>
    </source>
</reference>
<dbReference type="Gene3D" id="3.40.50.300">
    <property type="entry name" value="P-loop containing nucleotide triphosphate hydrolases"/>
    <property type="match status" value="2"/>
</dbReference>
<protein>
    <recommendedName>
        <fullName evidence="3 9">DNA repair protein RecN</fullName>
    </recommendedName>
    <alternativeName>
        <fullName evidence="8 9">Recombination protein N</fullName>
    </alternativeName>
</protein>
<dbReference type="InterPro" id="IPR004604">
    <property type="entry name" value="DNA_recomb/repair_RecN"/>
</dbReference>
<dbReference type="EMBL" id="DVMO01000057">
    <property type="protein sequence ID" value="HIU27489.1"/>
    <property type="molecule type" value="Genomic_DNA"/>
</dbReference>
<dbReference type="PANTHER" id="PTHR11059:SF0">
    <property type="entry name" value="DNA REPAIR PROTEIN RECN"/>
    <property type="match status" value="1"/>
</dbReference>
<evidence type="ECO:0000313" key="11">
    <source>
        <dbReference type="EMBL" id="HIU27489.1"/>
    </source>
</evidence>
<dbReference type="CDD" id="cd03241">
    <property type="entry name" value="ABC_RecN"/>
    <property type="match status" value="2"/>
</dbReference>
<evidence type="ECO:0000256" key="5">
    <source>
        <dbReference type="ARBA" id="ARBA00022763"/>
    </source>
</evidence>